<dbReference type="InterPro" id="IPR032675">
    <property type="entry name" value="LRR_dom_sf"/>
</dbReference>
<organism evidence="3 4">
    <name type="scientific">Bacteroides xylanisolvens</name>
    <dbReference type="NCBI Taxonomy" id="371601"/>
    <lineage>
        <taxon>Bacteria</taxon>
        <taxon>Pseudomonadati</taxon>
        <taxon>Bacteroidota</taxon>
        <taxon>Bacteroidia</taxon>
        <taxon>Bacteroidales</taxon>
        <taxon>Bacteroidaceae</taxon>
        <taxon>Bacteroides</taxon>
    </lineage>
</organism>
<dbReference type="RefSeq" id="WP_008766640.1">
    <property type="nucleotide sequence ID" value="NZ_JBCHCN010000055.1"/>
</dbReference>
<gene>
    <name evidence="3" type="ORF">DXD03_23370</name>
</gene>
<dbReference type="Pfam" id="PF13306">
    <property type="entry name" value="LRR_5"/>
    <property type="match status" value="1"/>
</dbReference>
<dbReference type="InterPro" id="IPR013783">
    <property type="entry name" value="Ig-like_fold"/>
</dbReference>
<evidence type="ECO:0000256" key="1">
    <source>
        <dbReference type="SAM" id="SignalP"/>
    </source>
</evidence>
<evidence type="ECO:0000259" key="2">
    <source>
        <dbReference type="Pfam" id="PF19190"/>
    </source>
</evidence>
<dbReference type="InterPro" id="IPR026906">
    <property type="entry name" value="LRR_5"/>
</dbReference>
<dbReference type="EMBL" id="QSQU01000067">
    <property type="protein sequence ID" value="RGK55716.1"/>
    <property type="molecule type" value="Genomic_DNA"/>
</dbReference>
<reference evidence="3 4" key="1">
    <citation type="submission" date="2018-08" db="EMBL/GenBank/DDBJ databases">
        <title>A genome reference for cultivated species of the human gut microbiota.</title>
        <authorList>
            <person name="Zou Y."/>
            <person name="Xue W."/>
            <person name="Luo G."/>
        </authorList>
    </citation>
    <scope>NUCLEOTIDE SEQUENCE [LARGE SCALE GENOMIC DNA]</scope>
    <source>
        <strain evidence="3 4">TF10-34</strain>
    </source>
</reference>
<feature type="signal peptide" evidence="1">
    <location>
        <begin position="1"/>
        <end position="24"/>
    </location>
</feature>
<protein>
    <recommendedName>
        <fullName evidence="2">BACON domain-containing protein</fullName>
    </recommendedName>
</protein>
<name>A0A3E4N2B0_9BACE</name>
<evidence type="ECO:0000313" key="4">
    <source>
        <dbReference type="Proteomes" id="UP000261210"/>
    </source>
</evidence>
<dbReference type="PANTHER" id="PTHR45661">
    <property type="entry name" value="SURFACE ANTIGEN"/>
    <property type="match status" value="1"/>
</dbReference>
<dbReference type="PANTHER" id="PTHR45661:SF3">
    <property type="entry name" value="IG-LIKE DOMAIN-CONTAINING PROTEIN"/>
    <property type="match status" value="1"/>
</dbReference>
<feature type="domain" description="BACON" evidence="2">
    <location>
        <begin position="40"/>
        <end position="124"/>
    </location>
</feature>
<dbReference type="Pfam" id="PF19190">
    <property type="entry name" value="BACON_2"/>
    <property type="match status" value="1"/>
</dbReference>
<proteinExistence type="predicted"/>
<dbReference type="CDD" id="cd14948">
    <property type="entry name" value="BACON"/>
    <property type="match status" value="1"/>
</dbReference>
<keyword evidence="1" id="KW-0732">Signal</keyword>
<dbReference type="InterPro" id="IPR024361">
    <property type="entry name" value="BACON"/>
</dbReference>
<accession>A0A3E4N2B0</accession>
<dbReference type="Gene3D" id="3.80.10.10">
    <property type="entry name" value="Ribonuclease Inhibitor"/>
    <property type="match status" value="2"/>
</dbReference>
<evidence type="ECO:0000313" key="3">
    <source>
        <dbReference type="EMBL" id="RGK55716.1"/>
    </source>
</evidence>
<dbReference type="InterPro" id="IPR053139">
    <property type="entry name" value="Surface_bspA-like"/>
</dbReference>
<dbReference type="AlphaFoldDB" id="A0A3E4N2B0"/>
<sequence>MRTLRLISTTLLIVVLCLNFTSCSDDNESKKNVIILADDTQRELTFSAKEETKEIKFTSSESWSAYIYYSSENDWITVTPTEGGAGENTISIKVNSNSQYSYRGVTLGIRIPKQETQIYITQEGKEDILYTQNIEVAGTLYELLGTYDMHKLKLTGYLNGTDVATIRKMPLTEIDLSDVNIVGGGTYTVHYIGLGTGEYRGSTSDNVFPSYFFYDKTTIQSVVLPNTITMIDARAFAYCENLSSIVIPNGVTEIGMEAFRECKGLTSITIPNSVTKIGYEAFQACESITSITIPNSVTKIANGAFRFCTNLTSIIIPNSVIDIDDYAFQNCSGLTSIVIGNGIKRLPTYVFGGCTSLSSIIIPANVETIETKAFKDCSALKEIHVKNPLPPTVYDAFSTYSHVVLYVPIGSKEAYQNHSIWGKFSTIIEE</sequence>
<dbReference type="Gene3D" id="3.40.50.12480">
    <property type="match status" value="2"/>
</dbReference>
<comment type="caution">
    <text evidence="3">The sequence shown here is derived from an EMBL/GenBank/DDBJ whole genome shotgun (WGS) entry which is preliminary data.</text>
</comment>
<feature type="chain" id="PRO_5017576230" description="BACON domain-containing protein" evidence="1">
    <location>
        <begin position="25"/>
        <end position="430"/>
    </location>
</feature>
<dbReference type="Proteomes" id="UP000261210">
    <property type="component" value="Unassembled WGS sequence"/>
</dbReference>
<dbReference type="SUPFAM" id="SSF52058">
    <property type="entry name" value="L domain-like"/>
    <property type="match status" value="1"/>
</dbReference>
<dbReference type="Gene3D" id="2.60.40.10">
    <property type="entry name" value="Immunoglobulins"/>
    <property type="match status" value="1"/>
</dbReference>